<feature type="transmembrane region" description="Helical" evidence="7">
    <location>
        <begin position="146"/>
        <end position="165"/>
    </location>
</feature>
<evidence type="ECO:0000256" key="5">
    <source>
        <dbReference type="ARBA" id="ARBA00022989"/>
    </source>
</evidence>
<dbReference type="PANTHER" id="PTHR42865:SF5">
    <property type="entry name" value="L-CYSTINE TRANSPORTER TCYP"/>
    <property type="match status" value="1"/>
</dbReference>
<dbReference type="EMBL" id="SEOL01000005">
    <property type="protein sequence ID" value="MBL0849076.1"/>
    <property type="molecule type" value="Genomic_DNA"/>
</dbReference>
<keyword evidence="3" id="KW-0813">Transport</keyword>
<proteinExistence type="inferred from homology"/>
<feature type="transmembrane region" description="Helical" evidence="7">
    <location>
        <begin position="195"/>
        <end position="211"/>
    </location>
</feature>
<feature type="transmembrane region" description="Helical" evidence="7">
    <location>
        <begin position="324"/>
        <end position="347"/>
    </location>
</feature>
<reference evidence="8" key="1">
    <citation type="submission" date="2019-02" db="EMBL/GenBank/DDBJ databases">
        <title>A novel Candidatus Liberibacter species associated with the New Zealand native fuchsia psyllid, Ctenarytaina fuchsiae.</title>
        <authorList>
            <person name="Thompson S.M."/>
            <person name="Jorgensen N."/>
            <person name="David C."/>
            <person name="Bulman S.R."/>
            <person name="Smith G.R."/>
        </authorList>
    </citation>
    <scope>NUCLEOTIDE SEQUENCE</scope>
    <source>
        <strain evidence="8">Oxford</strain>
    </source>
</reference>
<accession>A0A937AKF2</accession>
<feature type="transmembrane region" description="Helical" evidence="7">
    <location>
        <begin position="223"/>
        <end position="245"/>
    </location>
</feature>
<evidence type="ECO:0000313" key="8">
    <source>
        <dbReference type="EMBL" id="MBL0849076.1"/>
    </source>
</evidence>
<protein>
    <submittedName>
        <fullName evidence="8">Dicarboxylate/amino acid:cation symporter</fullName>
    </submittedName>
</protein>
<evidence type="ECO:0000313" key="9">
    <source>
        <dbReference type="Proteomes" id="UP000736856"/>
    </source>
</evidence>
<evidence type="ECO:0000256" key="3">
    <source>
        <dbReference type="ARBA" id="ARBA00022448"/>
    </source>
</evidence>
<comment type="similarity">
    <text evidence="2">Belongs to the dicarboxylate/amino acid:cation symporter (DAACS) (TC 2.A.23) family.</text>
</comment>
<dbReference type="InterPro" id="IPR036458">
    <property type="entry name" value="Na:dicarbo_symporter_sf"/>
</dbReference>
<dbReference type="GO" id="GO:0005886">
    <property type="term" value="C:plasma membrane"/>
    <property type="evidence" value="ECO:0007669"/>
    <property type="project" value="TreeGrafter"/>
</dbReference>
<feature type="transmembrane region" description="Helical" evidence="7">
    <location>
        <begin position="43"/>
        <end position="65"/>
    </location>
</feature>
<gene>
    <name evidence="8" type="ORF">EU981_03225</name>
</gene>
<dbReference type="PANTHER" id="PTHR42865">
    <property type="entry name" value="PROTON/GLUTAMATE-ASPARTATE SYMPORTER"/>
    <property type="match status" value="1"/>
</dbReference>
<evidence type="ECO:0000256" key="2">
    <source>
        <dbReference type="ARBA" id="ARBA00006148"/>
    </source>
</evidence>
<dbReference type="GO" id="GO:0015184">
    <property type="term" value="F:L-cystine transmembrane transporter activity"/>
    <property type="evidence" value="ECO:0007669"/>
    <property type="project" value="TreeGrafter"/>
</dbReference>
<dbReference type="Pfam" id="PF00375">
    <property type="entry name" value="SDF"/>
    <property type="match status" value="1"/>
</dbReference>
<evidence type="ECO:0000256" key="4">
    <source>
        <dbReference type="ARBA" id="ARBA00022692"/>
    </source>
</evidence>
<feature type="transmembrane region" description="Helical" evidence="7">
    <location>
        <begin position="16"/>
        <end position="37"/>
    </location>
</feature>
<dbReference type="AlphaFoldDB" id="A0A937AKF2"/>
<name>A0A937AKF2_9HYPH</name>
<sequence>MFLEKIVNLNTKKKMFLFYIASISIGIFSGITNFSFFNEMAEVIAAIFIRLFKFISLPLISLSLLTSLAKCTPETGMVRAWIKTVYYTIFTTMFAALVALIMYNIISPMNMVQHSDEVPIHIKETSYVQFISNFIPENFVAPFLESHVIGILLISGAVAIAIHFIDNARTKDIVITFFIGMHSVFFTITQWVMKIIPIAVGSFIAVTILNARNGANFTGLGEYLSVIALSNIVQGAIILPTFLLVNGLNPLRIFKGMSPALLVAFFSKSSAGTLPVTMRSAEQNLNISPQISRSILPFCTSVNMNGCAVFILITVVYVMQNNGIVMSLSSMFIWVIIASLSAIGNAGVPMGCFFLSASLLTNIGVPIHLMSVILPFYAMLDMLETGLNVWSDCCVTAIIDKRYAKTYNQNIGT</sequence>
<evidence type="ECO:0000256" key="7">
    <source>
        <dbReference type="SAM" id="Phobius"/>
    </source>
</evidence>
<organism evidence="8 9">
    <name type="scientific">Candidatus Liberibacter ctenarytainae</name>
    <dbReference type="NCBI Taxonomy" id="2020335"/>
    <lineage>
        <taxon>Bacteria</taxon>
        <taxon>Pseudomonadati</taxon>
        <taxon>Pseudomonadota</taxon>
        <taxon>Alphaproteobacteria</taxon>
        <taxon>Hyphomicrobiales</taxon>
        <taxon>Rhizobiaceae</taxon>
        <taxon>Liberibacter</taxon>
    </lineage>
</organism>
<keyword evidence="6 7" id="KW-0472">Membrane</keyword>
<feature type="transmembrane region" description="Helical" evidence="7">
    <location>
        <begin position="359"/>
        <end position="380"/>
    </location>
</feature>
<comment type="caution">
    <text evidence="8">The sequence shown here is derived from an EMBL/GenBank/DDBJ whole genome shotgun (WGS) entry which is preliminary data.</text>
</comment>
<dbReference type="PRINTS" id="PR00173">
    <property type="entry name" value="EDTRNSPORT"/>
</dbReference>
<dbReference type="Gene3D" id="1.10.3860.10">
    <property type="entry name" value="Sodium:dicarboxylate symporter"/>
    <property type="match status" value="1"/>
</dbReference>
<dbReference type="SUPFAM" id="SSF118215">
    <property type="entry name" value="Proton glutamate symport protein"/>
    <property type="match status" value="1"/>
</dbReference>
<dbReference type="Proteomes" id="UP000736856">
    <property type="component" value="Unassembled WGS sequence"/>
</dbReference>
<keyword evidence="5 7" id="KW-1133">Transmembrane helix</keyword>
<comment type="subcellular location">
    <subcellularLocation>
        <location evidence="1">Membrane</location>
        <topology evidence="1">Multi-pass membrane protein</topology>
    </subcellularLocation>
</comment>
<keyword evidence="4 7" id="KW-0812">Transmembrane</keyword>
<dbReference type="InterPro" id="IPR001991">
    <property type="entry name" value="Na-dicarboxylate_symporter"/>
</dbReference>
<evidence type="ECO:0000256" key="6">
    <source>
        <dbReference type="ARBA" id="ARBA00023136"/>
    </source>
</evidence>
<feature type="transmembrane region" description="Helical" evidence="7">
    <location>
        <begin position="85"/>
        <end position="106"/>
    </location>
</feature>
<feature type="transmembrane region" description="Helical" evidence="7">
    <location>
        <begin position="295"/>
        <end position="318"/>
    </location>
</feature>
<dbReference type="GO" id="GO:0015293">
    <property type="term" value="F:symporter activity"/>
    <property type="evidence" value="ECO:0007669"/>
    <property type="project" value="InterPro"/>
</dbReference>
<evidence type="ECO:0000256" key="1">
    <source>
        <dbReference type="ARBA" id="ARBA00004141"/>
    </source>
</evidence>